<comment type="caution">
    <text evidence="1">The sequence shown here is derived from an EMBL/GenBank/DDBJ whole genome shotgun (WGS) entry which is preliminary data.</text>
</comment>
<sequence>WLGEILDVLQPGGVIALVVPDHRRTIDYFRSPTTLAQVIGWSIEKPVRPTPTQVMEFLSETFEDNGTINFDGDVPPFRELKRHYTDQDALGFAQFVEREKYYLDVHCTVWTPESFVDVFSQVITLGQLGCEIIGPIAGFVGNGPEEFLVYLQKKKPAKAGVPSDI</sequence>
<organism evidence="1">
    <name type="scientific">marine sediment metagenome</name>
    <dbReference type="NCBI Taxonomy" id="412755"/>
    <lineage>
        <taxon>unclassified sequences</taxon>
        <taxon>metagenomes</taxon>
        <taxon>ecological metagenomes</taxon>
    </lineage>
</organism>
<protein>
    <submittedName>
        <fullName evidence="1">Uncharacterized protein</fullName>
    </submittedName>
</protein>
<feature type="non-terminal residue" evidence="1">
    <location>
        <position position="1"/>
    </location>
</feature>
<evidence type="ECO:0000313" key="1">
    <source>
        <dbReference type="EMBL" id="GAF77790.1"/>
    </source>
</evidence>
<name>X0TNV2_9ZZZZ</name>
<reference evidence="1" key="1">
    <citation type="journal article" date="2014" name="Front. Microbiol.">
        <title>High frequency of phylogenetically diverse reductive dehalogenase-homologous genes in deep subseafloor sedimentary metagenomes.</title>
        <authorList>
            <person name="Kawai M."/>
            <person name="Futagami T."/>
            <person name="Toyoda A."/>
            <person name="Takaki Y."/>
            <person name="Nishi S."/>
            <person name="Hori S."/>
            <person name="Arai W."/>
            <person name="Tsubouchi T."/>
            <person name="Morono Y."/>
            <person name="Uchiyama I."/>
            <person name="Ito T."/>
            <person name="Fujiyama A."/>
            <person name="Inagaki F."/>
            <person name="Takami H."/>
        </authorList>
    </citation>
    <scope>NUCLEOTIDE SEQUENCE</scope>
    <source>
        <strain evidence="1">Expedition CK06-06</strain>
    </source>
</reference>
<proteinExistence type="predicted"/>
<gene>
    <name evidence="1" type="ORF">S01H1_08617</name>
</gene>
<accession>X0TNV2</accession>
<dbReference type="EMBL" id="BARS01004410">
    <property type="protein sequence ID" value="GAF77790.1"/>
    <property type="molecule type" value="Genomic_DNA"/>
</dbReference>
<dbReference type="AlphaFoldDB" id="X0TNV2"/>